<proteinExistence type="predicted"/>
<accession>A0A0A9B2N9</accession>
<evidence type="ECO:0000313" key="1">
    <source>
        <dbReference type="EMBL" id="JAD58269.1"/>
    </source>
</evidence>
<organism evidence="1">
    <name type="scientific">Arundo donax</name>
    <name type="common">Giant reed</name>
    <name type="synonym">Donax arundinaceus</name>
    <dbReference type="NCBI Taxonomy" id="35708"/>
    <lineage>
        <taxon>Eukaryota</taxon>
        <taxon>Viridiplantae</taxon>
        <taxon>Streptophyta</taxon>
        <taxon>Embryophyta</taxon>
        <taxon>Tracheophyta</taxon>
        <taxon>Spermatophyta</taxon>
        <taxon>Magnoliopsida</taxon>
        <taxon>Liliopsida</taxon>
        <taxon>Poales</taxon>
        <taxon>Poaceae</taxon>
        <taxon>PACMAD clade</taxon>
        <taxon>Arundinoideae</taxon>
        <taxon>Arundineae</taxon>
        <taxon>Arundo</taxon>
    </lineage>
</organism>
<reference evidence="1" key="2">
    <citation type="journal article" date="2015" name="Data Brief">
        <title>Shoot transcriptome of the giant reed, Arundo donax.</title>
        <authorList>
            <person name="Barrero R.A."/>
            <person name="Guerrero F.D."/>
            <person name="Moolhuijzen P."/>
            <person name="Goolsby J.A."/>
            <person name="Tidwell J."/>
            <person name="Bellgard S.E."/>
            <person name="Bellgard M.I."/>
        </authorList>
    </citation>
    <scope>NUCLEOTIDE SEQUENCE</scope>
    <source>
        <tissue evidence="1">Shoot tissue taken approximately 20 cm above the soil surface</tissue>
    </source>
</reference>
<dbReference type="AlphaFoldDB" id="A0A0A9B2N9"/>
<name>A0A0A9B2N9_ARUDO</name>
<protein>
    <submittedName>
        <fullName evidence="1">Uncharacterized protein</fullName>
    </submittedName>
</protein>
<sequence length="49" mass="5557">MNFISFFLLPFAHKEVLESQLGFLVGKKVGVHVEPPNFARLKSTVKLQN</sequence>
<reference evidence="1" key="1">
    <citation type="submission" date="2014-09" db="EMBL/GenBank/DDBJ databases">
        <authorList>
            <person name="Magalhaes I.L.F."/>
            <person name="Oliveira U."/>
            <person name="Santos F.R."/>
            <person name="Vidigal T.H.D.A."/>
            <person name="Brescovit A.D."/>
            <person name="Santos A.J."/>
        </authorList>
    </citation>
    <scope>NUCLEOTIDE SEQUENCE</scope>
    <source>
        <tissue evidence="1">Shoot tissue taken approximately 20 cm above the soil surface</tissue>
    </source>
</reference>
<dbReference type="EMBL" id="GBRH01239626">
    <property type="protein sequence ID" value="JAD58269.1"/>
    <property type="molecule type" value="Transcribed_RNA"/>
</dbReference>